<dbReference type="GO" id="GO:0005886">
    <property type="term" value="C:plasma membrane"/>
    <property type="evidence" value="ECO:0007669"/>
    <property type="project" value="UniProtKB-SubCell"/>
</dbReference>
<sequence length="160" mass="15714">METVLIVIHLMVVLALVGVVLLQRSEGGGLGIGGGSGFMTARGAANALTRATAILAAAFFVTSLTLSILARYGEKPIDILDRAPATSDNAGKGVLNQLPGTTAPAGTPAPPAPAGSTAPTPPSRNDAATTPPATPAPATPATPPAANGVTLPVTPQVPNQ</sequence>
<evidence type="ECO:0000256" key="9">
    <source>
        <dbReference type="ARBA" id="ARBA00023010"/>
    </source>
</evidence>
<dbReference type="InterPro" id="IPR004692">
    <property type="entry name" value="SecG"/>
</dbReference>
<dbReference type="Pfam" id="PF03840">
    <property type="entry name" value="SecG"/>
    <property type="match status" value="1"/>
</dbReference>
<keyword evidence="4 12" id="KW-0813">Transport</keyword>
<dbReference type="GO" id="GO:0009306">
    <property type="term" value="P:protein secretion"/>
    <property type="evidence" value="ECO:0007669"/>
    <property type="project" value="UniProtKB-UniRule"/>
</dbReference>
<dbReference type="EMBL" id="QZWZ01000016">
    <property type="protein sequence ID" value="RJT36181.1"/>
    <property type="molecule type" value="Genomic_DNA"/>
</dbReference>
<dbReference type="PANTHER" id="PTHR34182">
    <property type="entry name" value="PROTEIN-EXPORT MEMBRANE PROTEIN SECG"/>
    <property type="match status" value="1"/>
</dbReference>
<feature type="transmembrane region" description="Helical" evidence="12">
    <location>
        <begin position="51"/>
        <end position="72"/>
    </location>
</feature>
<comment type="subcellular location">
    <subcellularLocation>
        <location evidence="1 12">Cell membrane</location>
        <topology evidence="1 12">Multi-pass membrane protein</topology>
    </subcellularLocation>
</comment>
<evidence type="ECO:0000256" key="4">
    <source>
        <dbReference type="ARBA" id="ARBA00022448"/>
    </source>
</evidence>
<evidence type="ECO:0000256" key="2">
    <source>
        <dbReference type="ARBA" id="ARBA00008445"/>
    </source>
</evidence>
<keyword evidence="15" id="KW-1185">Reference proteome</keyword>
<evidence type="ECO:0000256" key="13">
    <source>
        <dbReference type="SAM" id="MobiDB-lite"/>
    </source>
</evidence>
<dbReference type="GO" id="GO:0015450">
    <property type="term" value="F:protein-transporting ATPase activity"/>
    <property type="evidence" value="ECO:0007669"/>
    <property type="project" value="UniProtKB-UniRule"/>
</dbReference>
<dbReference type="OrthoDB" id="7366942at2"/>
<evidence type="ECO:0000313" key="15">
    <source>
        <dbReference type="Proteomes" id="UP000272706"/>
    </source>
</evidence>
<keyword evidence="7 12" id="KW-0653">Protein transport</keyword>
<dbReference type="NCBIfam" id="TIGR00810">
    <property type="entry name" value="secG"/>
    <property type="match status" value="1"/>
</dbReference>
<comment type="similarity">
    <text evidence="2 12">Belongs to the SecG family.</text>
</comment>
<comment type="function">
    <text evidence="11 12">Involved in protein export. Participates in an early event of protein translocation.</text>
</comment>
<evidence type="ECO:0000256" key="6">
    <source>
        <dbReference type="ARBA" id="ARBA00022692"/>
    </source>
</evidence>
<name>A0A3A5KKC9_9HYPH</name>
<organism evidence="14 15">
    <name type="scientific">Mesorhizobium waimense</name>
    <dbReference type="NCBI Taxonomy" id="1300307"/>
    <lineage>
        <taxon>Bacteria</taxon>
        <taxon>Pseudomonadati</taxon>
        <taxon>Pseudomonadota</taxon>
        <taxon>Alphaproteobacteria</taxon>
        <taxon>Hyphomicrobiales</taxon>
        <taxon>Phyllobacteriaceae</taxon>
        <taxon>Mesorhizobium</taxon>
    </lineage>
</organism>
<accession>A0A3A5KKC9</accession>
<gene>
    <name evidence="14" type="primary">secG</name>
    <name evidence="14" type="ORF">D3227_20980</name>
</gene>
<keyword evidence="10 12" id="KW-0472">Membrane</keyword>
<keyword evidence="9 12" id="KW-0811">Translocation</keyword>
<evidence type="ECO:0000256" key="5">
    <source>
        <dbReference type="ARBA" id="ARBA00022475"/>
    </source>
</evidence>
<comment type="caution">
    <text evidence="12">Lacks conserved residue(s) required for the propagation of feature annotation.</text>
</comment>
<dbReference type="GO" id="GO:0065002">
    <property type="term" value="P:intracellular protein transmembrane transport"/>
    <property type="evidence" value="ECO:0007669"/>
    <property type="project" value="TreeGrafter"/>
</dbReference>
<evidence type="ECO:0000256" key="7">
    <source>
        <dbReference type="ARBA" id="ARBA00022927"/>
    </source>
</evidence>
<evidence type="ECO:0000256" key="12">
    <source>
        <dbReference type="RuleBase" id="RU365087"/>
    </source>
</evidence>
<proteinExistence type="inferred from homology"/>
<dbReference type="GO" id="GO:0043952">
    <property type="term" value="P:protein transport by the Sec complex"/>
    <property type="evidence" value="ECO:0007669"/>
    <property type="project" value="TreeGrafter"/>
</dbReference>
<feature type="region of interest" description="Disordered" evidence="13">
    <location>
        <begin position="83"/>
        <end position="160"/>
    </location>
</feature>
<evidence type="ECO:0000256" key="8">
    <source>
        <dbReference type="ARBA" id="ARBA00022989"/>
    </source>
</evidence>
<evidence type="ECO:0000256" key="1">
    <source>
        <dbReference type="ARBA" id="ARBA00004651"/>
    </source>
</evidence>
<keyword evidence="5 12" id="KW-1003">Cell membrane</keyword>
<dbReference type="Proteomes" id="UP000272706">
    <property type="component" value="Unassembled WGS sequence"/>
</dbReference>
<evidence type="ECO:0000313" key="14">
    <source>
        <dbReference type="EMBL" id="RJT36181.1"/>
    </source>
</evidence>
<dbReference type="RefSeq" id="WP_120016211.1">
    <property type="nucleotide sequence ID" value="NZ_QZWZ01000016.1"/>
</dbReference>
<dbReference type="PANTHER" id="PTHR34182:SF1">
    <property type="entry name" value="PROTEIN-EXPORT MEMBRANE PROTEIN SECG"/>
    <property type="match status" value="1"/>
</dbReference>
<dbReference type="PRINTS" id="PR01651">
    <property type="entry name" value="SECGEXPORT"/>
</dbReference>
<evidence type="ECO:0000256" key="10">
    <source>
        <dbReference type="ARBA" id="ARBA00023136"/>
    </source>
</evidence>
<evidence type="ECO:0000256" key="3">
    <source>
        <dbReference type="ARBA" id="ARBA00017876"/>
    </source>
</evidence>
<protein>
    <recommendedName>
        <fullName evidence="3 12">Protein-export membrane protein SecG</fullName>
    </recommendedName>
</protein>
<feature type="compositionally biased region" description="Pro residues" evidence="13">
    <location>
        <begin position="132"/>
        <end position="143"/>
    </location>
</feature>
<keyword evidence="8 12" id="KW-1133">Transmembrane helix</keyword>
<keyword evidence="6 12" id="KW-0812">Transmembrane</keyword>
<comment type="caution">
    <text evidence="14">The sequence shown here is derived from an EMBL/GenBank/DDBJ whole genome shotgun (WGS) entry which is preliminary data.</text>
</comment>
<evidence type="ECO:0000256" key="11">
    <source>
        <dbReference type="ARBA" id="ARBA00025182"/>
    </source>
</evidence>
<dbReference type="AlphaFoldDB" id="A0A3A5KKC9"/>
<reference evidence="14 15" key="1">
    <citation type="submission" date="2018-09" db="EMBL/GenBank/DDBJ databases">
        <title>Mesorhizobium carmichaelinearum sp. nov. isolated from Carmichaelinea spp. root nodules in New Zealand.</title>
        <authorList>
            <person name="De Meyer S.E."/>
        </authorList>
    </citation>
    <scope>NUCLEOTIDE SEQUENCE [LARGE SCALE GENOMIC DNA]</scope>
    <source>
        <strain evidence="14 15">ICMP19557</strain>
    </source>
</reference>